<keyword evidence="2" id="KW-0472">Membrane</keyword>
<evidence type="ECO:0008006" key="5">
    <source>
        <dbReference type="Google" id="ProtNLM"/>
    </source>
</evidence>
<accession>A0ABW5V1W7</accession>
<feature type="region of interest" description="Disordered" evidence="1">
    <location>
        <begin position="59"/>
        <end position="131"/>
    </location>
</feature>
<feature type="compositionally biased region" description="Basic and acidic residues" evidence="1">
    <location>
        <begin position="67"/>
        <end position="82"/>
    </location>
</feature>
<dbReference type="Gene3D" id="3.30.1490.480">
    <property type="entry name" value="Endolytic murein transglycosylase"/>
    <property type="match status" value="1"/>
</dbReference>
<proteinExistence type="predicted"/>
<feature type="compositionally biased region" description="Polar residues" evidence="1">
    <location>
        <begin position="112"/>
        <end position="131"/>
    </location>
</feature>
<name>A0ABW5V1W7_9BACI</name>
<organism evidence="3 4">
    <name type="scientific">Lentibacillus juripiscarius</name>
    <dbReference type="NCBI Taxonomy" id="257446"/>
    <lineage>
        <taxon>Bacteria</taxon>
        <taxon>Bacillati</taxon>
        <taxon>Bacillota</taxon>
        <taxon>Bacilli</taxon>
        <taxon>Bacillales</taxon>
        <taxon>Bacillaceae</taxon>
        <taxon>Lentibacillus</taxon>
    </lineage>
</organism>
<evidence type="ECO:0000313" key="3">
    <source>
        <dbReference type="EMBL" id="MFD2759426.1"/>
    </source>
</evidence>
<evidence type="ECO:0000256" key="1">
    <source>
        <dbReference type="SAM" id="MobiDB-lite"/>
    </source>
</evidence>
<dbReference type="Proteomes" id="UP001597502">
    <property type="component" value="Unassembled WGS sequence"/>
</dbReference>
<dbReference type="EMBL" id="JBHUNA010000001">
    <property type="protein sequence ID" value="MFD2759426.1"/>
    <property type="molecule type" value="Genomic_DNA"/>
</dbReference>
<feature type="compositionally biased region" description="Basic and acidic residues" evidence="1">
    <location>
        <begin position="89"/>
        <end position="101"/>
    </location>
</feature>
<evidence type="ECO:0000313" key="4">
    <source>
        <dbReference type="Proteomes" id="UP001597502"/>
    </source>
</evidence>
<keyword evidence="2" id="KW-0812">Transmembrane</keyword>
<comment type="caution">
    <text evidence="3">The sequence shown here is derived from an EMBL/GenBank/DDBJ whole genome shotgun (WGS) entry which is preliminary data.</text>
</comment>
<feature type="transmembrane region" description="Helical" evidence="2">
    <location>
        <begin position="7"/>
        <end position="26"/>
    </location>
</feature>
<reference evidence="4" key="1">
    <citation type="journal article" date="2019" name="Int. J. Syst. Evol. Microbiol.">
        <title>The Global Catalogue of Microorganisms (GCM) 10K type strain sequencing project: providing services to taxonomists for standard genome sequencing and annotation.</title>
        <authorList>
            <consortium name="The Broad Institute Genomics Platform"/>
            <consortium name="The Broad Institute Genome Sequencing Center for Infectious Disease"/>
            <person name="Wu L."/>
            <person name="Ma J."/>
        </authorList>
    </citation>
    <scope>NUCLEOTIDE SEQUENCE [LARGE SCALE GENOMIC DNA]</scope>
    <source>
        <strain evidence="4">TISTR 1535</strain>
    </source>
</reference>
<keyword evidence="4" id="KW-1185">Reference proteome</keyword>
<protein>
    <recommendedName>
        <fullName evidence="5">Endolytic transglycosylase MltG</fullName>
    </recommendedName>
</protein>
<feature type="compositionally biased region" description="Acidic residues" evidence="1">
    <location>
        <begin position="102"/>
        <end position="111"/>
    </location>
</feature>
<keyword evidence="2" id="KW-1133">Transmembrane helix</keyword>
<gene>
    <name evidence="3" type="ORF">ACFSUO_00265</name>
</gene>
<dbReference type="RefSeq" id="WP_382389925.1">
    <property type="nucleotide sequence ID" value="NZ_JBHUNA010000001.1"/>
</dbReference>
<evidence type="ECO:0000256" key="2">
    <source>
        <dbReference type="SAM" id="Phobius"/>
    </source>
</evidence>
<sequence length="183" mass="20438">MKQLIRSFALGLLTAGIILLATFYFSGSGQNNSELSTEDMIKKVESKGYHVMTESEYISVSVQSDQNKNEETDSDQKNKGEETASSTNKNEKSQSEEKNSNNDDDEGEQTSEDSQPTTYTLTIESGTPPSTISETLQENNIIESADEFTQYLEDKSYTKYVQLGEFELTSDMSHYEIAEAITN</sequence>